<reference evidence="7" key="1">
    <citation type="submission" date="2017-01" db="EMBL/GenBank/DDBJ databases">
        <authorList>
            <person name="Varghese N."/>
            <person name="Submissions S."/>
        </authorList>
    </citation>
    <scope>NUCLEOTIDE SEQUENCE [LARGE SCALE GENOMIC DNA]</scope>
    <source>
        <strain evidence="7">DSM 46698</strain>
    </source>
</reference>
<evidence type="ECO:0000256" key="3">
    <source>
        <dbReference type="ARBA" id="ARBA00023235"/>
    </source>
</evidence>
<dbReference type="Proteomes" id="UP000186026">
    <property type="component" value="Unassembled WGS sequence"/>
</dbReference>
<dbReference type="AlphaFoldDB" id="A0A1N7M8L1"/>
<feature type="domain" description="PPIase cyclophilin-type" evidence="5">
    <location>
        <begin position="32"/>
        <end position="255"/>
    </location>
</feature>
<dbReference type="InterPro" id="IPR029000">
    <property type="entry name" value="Cyclophilin-like_dom_sf"/>
</dbReference>
<evidence type="ECO:0000256" key="1">
    <source>
        <dbReference type="ARBA" id="ARBA00007365"/>
    </source>
</evidence>
<evidence type="ECO:0000313" key="7">
    <source>
        <dbReference type="Proteomes" id="UP000186026"/>
    </source>
</evidence>
<dbReference type="InterPro" id="IPR002130">
    <property type="entry name" value="Cyclophilin-type_PPIase_dom"/>
</dbReference>
<dbReference type="STRING" id="529505.SAMN05421761_105188"/>
<dbReference type="InterPro" id="IPR044666">
    <property type="entry name" value="Cyclophilin_A-like"/>
</dbReference>
<gene>
    <name evidence="6" type="ORF">SAMN05421761_105188</name>
</gene>
<organism evidence="6 7">
    <name type="scientific">Belliella pelovolcani</name>
    <dbReference type="NCBI Taxonomy" id="529505"/>
    <lineage>
        <taxon>Bacteria</taxon>
        <taxon>Pseudomonadati</taxon>
        <taxon>Bacteroidota</taxon>
        <taxon>Cytophagia</taxon>
        <taxon>Cytophagales</taxon>
        <taxon>Cyclobacteriaceae</taxon>
        <taxon>Belliella</taxon>
    </lineage>
</organism>
<comment type="catalytic activity">
    <reaction evidence="4">
        <text>[protein]-peptidylproline (omega=180) = [protein]-peptidylproline (omega=0)</text>
        <dbReference type="Rhea" id="RHEA:16237"/>
        <dbReference type="Rhea" id="RHEA-COMP:10747"/>
        <dbReference type="Rhea" id="RHEA-COMP:10748"/>
        <dbReference type="ChEBI" id="CHEBI:83833"/>
        <dbReference type="ChEBI" id="CHEBI:83834"/>
        <dbReference type="EC" id="5.2.1.8"/>
    </reaction>
</comment>
<dbReference type="OrthoDB" id="9807797at2"/>
<proteinExistence type="inferred from homology"/>
<dbReference type="PROSITE" id="PS00170">
    <property type="entry name" value="CSA_PPIASE_1"/>
    <property type="match status" value="1"/>
</dbReference>
<dbReference type="SUPFAM" id="SSF50891">
    <property type="entry name" value="Cyclophilin-like"/>
    <property type="match status" value="2"/>
</dbReference>
<dbReference type="CDD" id="cd00317">
    <property type="entry name" value="cyclophilin"/>
    <property type="match status" value="1"/>
</dbReference>
<dbReference type="PROSITE" id="PS50072">
    <property type="entry name" value="CSA_PPIASE_2"/>
    <property type="match status" value="1"/>
</dbReference>
<dbReference type="PROSITE" id="PS51257">
    <property type="entry name" value="PROKAR_LIPOPROTEIN"/>
    <property type="match status" value="1"/>
</dbReference>
<evidence type="ECO:0000259" key="5">
    <source>
        <dbReference type="PROSITE" id="PS50072"/>
    </source>
</evidence>
<dbReference type="InterPro" id="IPR020892">
    <property type="entry name" value="Cyclophilin-type_PPIase_CS"/>
</dbReference>
<sequence>MKTNIFIILLAFLAFGCAVEKDYLVKIETRHGDMYAILFDETPKHKKNFIELAEKGRFDSTEFHRVIENFMIQGGDVFAKEKLPREEWYTVPAEIKPDLIHAKGMIAAARMGNNVNPERASSGSQFYIVQGKVYDKLELTTDMRQLSEKFNQYLRLESNAELRETYTNLYENREFDAMNKLMLDHKEKLEDFYSTSLGKKMTPQQVEAYTTIGGTPHLDNEYTVFGQVIKGLEVMEEIAKEKTSPQDKPIETVYMKVTVNQLPKKKITKDFGYSYE</sequence>
<evidence type="ECO:0000256" key="4">
    <source>
        <dbReference type="RuleBase" id="RU363019"/>
    </source>
</evidence>
<evidence type="ECO:0000256" key="2">
    <source>
        <dbReference type="ARBA" id="ARBA00023110"/>
    </source>
</evidence>
<dbReference type="PANTHER" id="PTHR45625">
    <property type="entry name" value="PEPTIDYL-PROLYL CIS-TRANS ISOMERASE-RELATED"/>
    <property type="match status" value="1"/>
</dbReference>
<dbReference type="PANTHER" id="PTHR45625:SF4">
    <property type="entry name" value="PEPTIDYLPROLYL ISOMERASE DOMAIN AND WD REPEAT-CONTAINING PROTEIN 1"/>
    <property type="match status" value="1"/>
</dbReference>
<dbReference type="EC" id="5.2.1.8" evidence="4"/>
<keyword evidence="3 4" id="KW-0413">Isomerase</keyword>
<dbReference type="GO" id="GO:0003755">
    <property type="term" value="F:peptidyl-prolyl cis-trans isomerase activity"/>
    <property type="evidence" value="ECO:0007669"/>
    <property type="project" value="UniProtKB-UniRule"/>
</dbReference>
<dbReference type="Gene3D" id="2.40.100.10">
    <property type="entry name" value="Cyclophilin-like"/>
    <property type="match status" value="2"/>
</dbReference>
<dbReference type="RefSeq" id="WP_076500316.1">
    <property type="nucleotide sequence ID" value="NZ_FTOP01000005.1"/>
</dbReference>
<comment type="function">
    <text evidence="4">PPIases accelerate the folding of proteins. It catalyzes the cis-trans isomerization of proline imidic peptide bonds in oligopeptides.</text>
</comment>
<dbReference type="GO" id="GO:0006457">
    <property type="term" value="P:protein folding"/>
    <property type="evidence" value="ECO:0007669"/>
    <property type="project" value="InterPro"/>
</dbReference>
<keyword evidence="7" id="KW-1185">Reference proteome</keyword>
<evidence type="ECO:0000313" key="6">
    <source>
        <dbReference type="EMBL" id="SIS82319.1"/>
    </source>
</evidence>
<keyword evidence="2 4" id="KW-0697">Rotamase</keyword>
<dbReference type="Pfam" id="PF00160">
    <property type="entry name" value="Pro_isomerase"/>
    <property type="match status" value="2"/>
</dbReference>
<dbReference type="EMBL" id="FTOP01000005">
    <property type="protein sequence ID" value="SIS82319.1"/>
    <property type="molecule type" value="Genomic_DNA"/>
</dbReference>
<protein>
    <recommendedName>
        <fullName evidence="4">Peptidyl-prolyl cis-trans isomerase</fullName>
        <shortName evidence="4">PPIase</shortName>
        <ecNumber evidence="4">5.2.1.8</ecNumber>
    </recommendedName>
</protein>
<dbReference type="PRINTS" id="PR00153">
    <property type="entry name" value="CSAPPISMRASE"/>
</dbReference>
<accession>A0A1N7M8L1</accession>
<comment type="similarity">
    <text evidence="1 4">Belongs to the cyclophilin-type PPIase family.</text>
</comment>
<name>A0A1N7M8L1_9BACT</name>